<dbReference type="GO" id="GO:0043295">
    <property type="term" value="F:glutathione binding"/>
    <property type="evidence" value="ECO:0007669"/>
    <property type="project" value="TreeGrafter"/>
</dbReference>
<dbReference type="InterPro" id="IPR004046">
    <property type="entry name" value="GST_C"/>
</dbReference>
<comment type="caution">
    <text evidence="7">The sequence shown here is derived from an EMBL/GenBank/DDBJ whole genome shotgun (WGS) entry which is preliminary data.</text>
</comment>
<dbReference type="AlphaFoldDB" id="A0A8H5BPS4"/>
<dbReference type="Gene3D" id="3.40.30.10">
    <property type="entry name" value="Glutaredoxin"/>
    <property type="match status" value="1"/>
</dbReference>
<protein>
    <recommendedName>
        <fullName evidence="1">glutathione transferase</fullName>
        <ecNumber evidence="1">2.5.1.18</ecNumber>
    </recommendedName>
</protein>
<dbReference type="Proteomes" id="UP000567179">
    <property type="component" value="Unassembled WGS sequence"/>
</dbReference>
<dbReference type="GO" id="GO:0004364">
    <property type="term" value="F:glutathione transferase activity"/>
    <property type="evidence" value="ECO:0007669"/>
    <property type="project" value="UniProtKB-EC"/>
</dbReference>
<keyword evidence="8" id="KW-1185">Reference proteome</keyword>
<reference evidence="7 8" key="1">
    <citation type="journal article" date="2020" name="ISME J.">
        <title>Uncovering the hidden diversity of litter-decomposition mechanisms in mushroom-forming fungi.</title>
        <authorList>
            <person name="Floudas D."/>
            <person name="Bentzer J."/>
            <person name="Ahren D."/>
            <person name="Johansson T."/>
            <person name="Persson P."/>
            <person name="Tunlid A."/>
        </authorList>
    </citation>
    <scope>NUCLEOTIDE SEQUENCE [LARGE SCALE GENOMIC DNA]</scope>
    <source>
        <strain evidence="7 8">CBS 101986</strain>
    </source>
</reference>
<dbReference type="SFLD" id="SFLDS00019">
    <property type="entry name" value="Glutathione_Transferase_(cytos"/>
    <property type="match status" value="1"/>
</dbReference>
<keyword evidence="2" id="KW-0808">Transferase</keyword>
<dbReference type="InterPro" id="IPR010987">
    <property type="entry name" value="Glutathione-S-Trfase_C-like"/>
</dbReference>
<dbReference type="InterPro" id="IPR036249">
    <property type="entry name" value="Thioredoxin-like_sf"/>
</dbReference>
<dbReference type="EMBL" id="JAACJJ010000014">
    <property type="protein sequence ID" value="KAF5326961.1"/>
    <property type="molecule type" value="Genomic_DNA"/>
</dbReference>
<dbReference type="PANTHER" id="PTHR43900">
    <property type="entry name" value="GLUTATHIONE S-TRANSFERASE RHO"/>
    <property type="match status" value="1"/>
</dbReference>
<dbReference type="GO" id="GO:0005737">
    <property type="term" value="C:cytoplasm"/>
    <property type="evidence" value="ECO:0007669"/>
    <property type="project" value="TreeGrafter"/>
</dbReference>
<dbReference type="PANTHER" id="PTHR43900:SF3">
    <property type="entry name" value="GLUTATHIONE S-TRANSFERASE RHO"/>
    <property type="match status" value="1"/>
</dbReference>
<organism evidence="7 8">
    <name type="scientific">Psilocybe cf. subviscida</name>
    <dbReference type="NCBI Taxonomy" id="2480587"/>
    <lineage>
        <taxon>Eukaryota</taxon>
        <taxon>Fungi</taxon>
        <taxon>Dikarya</taxon>
        <taxon>Basidiomycota</taxon>
        <taxon>Agaricomycotina</taxon>
        <taxon>Agaricomycetes</taxon>
        <taxon>Agaricomycetidae</taxon>
        <taxon>Agaricales</taxon>
        <taxon>Agaricineae</taxon>
        <taxon>Strophariaceae</taxon>
        <taxon>Psilocybe</taxon>
    </lineage>
</organism>
<dbReference type="PROSITE" id="PS50404">
    <property type="entry name" value="GST_NTER"/>
    <property type="match status" value="1"/>
</dbReference>
<dbReference type="Pfam" id="PF00043">
    <property type="entry name" value="GST_C"/>
    <property type="match status" value="1"/>
</dbReference>
<dbReference type="InterPro" id="IPR036282">
    <property type="entry name" value="Glutathione-S-Trfase_C_sf"/>
</dbReference>
<dbReference type="FunFam" id="3.40.30.10:FF:000016">
    <property type="entry name" value="Glutathione S-transferase F2"/>
    <property type="match status" value="1"/>
</dbReference>
<dbReference type="InterPro" id="IPR004045">
    <property type="entry name" value="Glutathione_S-Trfase_N"/>
</dbReference>
<dbReference type="PROSITE" id="PS50405">
    <property type="entry name" value="GST_CTER"/>
    <property type="match status" value="1"/>
</dbReference>
<sequence>MEHGYTQALCEAPVDASYSLQPSPIHFPSSNRMHIKLYGRPLSTATRRAALVLVEKGVPFELVSVDTLKKEQKAPAYLERHPFGQIPLLDDNGFLLYESRAIGRYIAEKYANQGAPLLPGTLKGRALFEQAASIELTNFDLYASQAYWATDGIKRHGKEPNMILFHEMIDKLGPKLDGYETILSKQRYISGDDVSLIDLFHLPFGSFLKSQSPGLFQSRPHLARWFDEVSARPSWQLVKDGTQPTFLLLSDTQ</sequence>
<evidence type="ECO:0000259" key="6">
    <source>
        <dbReference type="PROSITE" id="PS50405"/>
    </source>
</evidence>
<evidence type="ECO:0000256" key="1">
    <source>
        <dbReference type="ARBA" id="ARBA00012452"/>
    </source>
</evidence>
<evidence type="ECO:0000313" key="8">
    <source>
        <dbReference type="Proteomes" id="UP000567179"/>
    </source>
</evidence>
<proteinExistence type="inferred from homology"/>
<evidence type="ECO:0000256" key="3">
    <source>
        <dbReference type="ARBA" id="ARBA00047960"/>
    </source>
</evidence>
<evidence type="ECO:0000259" key="5">
    <source>
        <dbReference type="PROSITE" id="PS50404"/>
    </source>
</evidence>
<dbReference type="OrthoDB" id="249703at2759"/>
<dbReference type="SUPFAM" id="SSF52833">
    <property type="entry name" value="Thioredoxin-like"/>
    <property type="match status" value="1"/>
</dbReference>
<dbReference type="Gene3D" id="1.20.1050.10">
    <property type="match status" value="1"/>
</dbReference>
<dbReference type="CDD" id="cd03053">
    <property type="entry name" value="GST_N_Phi"/>
    <property type="match status" value="1"/>
</dbReference>
<evidence type="ECO:0000313" key="7">
    <source>
        <dbReference type="EMBL" id="KAF5326961.1"/>
    </source>
</evidence>
<dbReference type="SFLD" id="SFLDG01154">
    <property type="entry name" value="Main.5:_Phi-like"/>
    <property type="match status" value="1"/>
</dbReference>
<feature type="domain" description="GST N-terminal" evidence="5">
    <location>
        <begin position="33"/>
        <end position="114"/>
    </location>
</feature>
<evidence type="ECO:0000256" key="2">
    <source>
        <dbReference type="ARBA" id="ARBA00022679"/>
    </source>
</evidence>
<accession>A0A8H5BPS4</accession>
<dbReference type="EC" id="2.5.1.18" evidence="1"/>
<dbReference type="SFLD" id="SFLDG00358">
    <property type="entry name" value="Main_(cytGST)"/>
    <property type="match status" value="1"/>
</dbReference>
<gene>
    <name evidence="7" type="ORF">D9619_004336</name>
</gene>
<dbReference type="SUPFAM" id="SSF47616">
    <property type="entry name" value="GST C-terminal domain-like"/>
    <property type="match status" value="1"/>
</dbReference>
<comment type="catalytic activity">
    <reaction evidence="3">
        <text>RX + glutathione = an S-substituted glutathione + a halide anion + H(+)</text>
        <dbReference type="Rhea" id="RHEA:16437"/>
        <dbReference type="ChEBI" id="CHEBI:15378"/>
        <dbReference type="ChEBI" id="CHEBI:16042"/>
        <dbReference type="ChEBI" id="CHEBI:17792"/>
        <dbReference type="ChEBI" id="CHEBI:57925"/>
        <dbReference type="ChEBI" id="CHEBI:90779"/>
        <dbReference type="EC" id="2.5.1.18"/>
    </reaction>
</comment>
<name>A0A8H5BPS4_9AGAR</name>
<comment type="similarity">
    <text evidence="4">Belongs to the GST superfamily.</text>
</comment>
<dbReference type="GO" id="GO:0006749">
    <property type="term" value="P:glutathione metabolic process"/>
    <property type="evidence" value="ECO:0007669"/>
    <property type="project" value="TreeGrafter"/>
</dbReference>
<dbReference type="Pfam" id="PF02798">
    <property type="entry name" value="GST_N"/>
    <property type="match status" value="1"/>
</dbReference>
<evidence type="ECO:0000256" key="4">
    <source>
        <dbReference type="RuleBase" id="RU003494"/>
    </source>
</evidence>
<feature type="domain" description="GST C-terminal" evidence="6">
    <location>
        <begin position="121"/>
        <end position="253"/>
    </location>
</feature>
<dbReference type="InterPro" id="IPR040079">
    <property type="entry name" value="Glutathione_S-Trfase"/>
</dbReference>